<dbReference type="PANTHER" id="PTHR31973:SF187">
    <property type="entry name" value="MUTATOR TRANSPOSASE MUDRA PROTEIN"/>
    <property type="match status" value="1"/>
</dbReference>
<protein>
    <recommendedName>
        <fullName evidence="1">Transposase MuDR plant domain-containing protein</fullName>
    </recommendedName>
</protein>
<dbReference type="InterPro" id="IPR004332">
    <property type="entry name" value="Transposase_MuDR"/>
</dbReference>
<gene>
    <name evidence="2" type="ORF">F0562_022615</name>
</gene>
<sequence>MIVDSDQDVLKMFEICGKYKQIDIYVEFDETFVPLASLGSGRGSPKGFFSGYAKGSAIVTKKSTNIGRSSFVSAKGGGYANARGGRSASTRSGKYATAIGGEVSNARGGGIASARGGSSSARGGRFTSAGVRFSSASGGGFFCASCGGFARAVSDDDDFMFTDKDDGHISNYKSNDNCGAYSSDDDGQTRMTDRFALKDFSIQQGFKLVREKNDKNRVIAHCGIKGYKWKIHASILPDGVTFKIKSVGDDHTYAREARNSEAYSNWIAGKMANWLSAEPDLKLHGMYAEVIEKFGVEVSKMQLHRAKRKALEKLEGSYAKFYAKIPAYAHEVRKTNPNSLVKLELERIHPNLELPTFKRFFYFICSTNQGV</sequence>
<dbReference type="EMBL" id="CM018034">
    <property type="protein sequence ID" value="KAA8544614.1"/>
    <property type="molecule type" value="Genomic_DNA"/>
</dbReference>
<proteinExistence type="predicted"/>
<reference evidence="2 3" key="1">
    <citation type="submission" date="2019-09" db="EMBL/GenBank/DDBJ databases">
        <title>A chromosome-level genome assembly of the Chinese tupelo Nyssa sinensis.</title>
        <authorList>
            <person name="Yang X."/>
            <person name="Kang M."/>
            <person name="Yang Y."/>
            <person name="Xiong H."/>
            <person name="Wang M."/>
            <person name="Zhang Z."/>
            <person name="Wang Z."/>
            <person name="Wu H."/>
            <person name="Ma T."/>
            <person name="Liu J."/>
            <person name="Xi Z."/>
        </authorList>
    </citation>
    <scope>NUCLEOTIDE SEQUENCE [LARGE SCALE GENOMIC DNA]</scope>
    <source>
        <strain evidence="2">J267</strain>
        <tissue evidence="2">Leaf</tissue>
    </source>
</reference>
<accession>A0A5J5BPP6</accession>
<evidence type="ECO:0000313" key="2">
    <source>
        <dbReference type="EMBL" id="KAA8544614.1"/>
    </source>
</evidence>
<keyword evidence="3" id="KW-1185">Reference proteome</keyword>
<dbReference type="PANTHER" id="PTHR31973">
    <property type="entry name" value="POLYPROTEIN, PUTATIVE-RELATED"/>
    <property type="match status" value="1"/>
</dbReference>
<name>A0A5J5BPP6_9ASTE</name>
<dbReference type="OrthoDB" id="683469at2759"/>
<dbReference type="AlphaFoldDB" id="A0A5J5BPP6"/>
<evidence type="ECO:0000313" key="3">
    <source>
        <dbReference type="Proteomes" id="UP000325577"/>
    </source>
</evidence>
<evidence type="ECO:0000259" key="1">
    <source>
        <dbReference type="Pfam" id="PF03108"/>
    </source>
</evidence>
<dbReference type="Proteomes" id="UP000325577">
    <property type="component" value="Linkage Group LG11"/>
</dbReference>
<feature type="domain" description="Transposase MuDR plant" evidence="1">
    <location>
        <begin position="194"/>
        <end position="244"/>
    </location>
</feature>
<organism evidence="2 3">
    <name type="scientific">Nyssa sinensis</name>
    <dbReference type="NCBI Taxonomy" id="561372"/>
    <lineage>
        <taxon>Eukaryota</taxon>
        <taxon>Viridiplantae</taxon>
        <taxon>Streptophyta</taxon>
        <taxon>Embryophyta</taxon>
        <taxon>Tracheophyta</taxon>
        <taxon>Spermatophyta</taxon>
        <taxon>Magnoliopsida</taxon>
        <taxon>eudicotyledons</taxon>
        <taxon>Gunneridae</taxon>
        <taxon>Pentapetalae</taxon>
        <taxon>asterids</taxon>
        <taxon>Cornales</taxon>
        <taxon>Nyssaceae</taxon>
        <taxon>Nyssa</taxon>
    </lineage>
</organism>
<dbReference type="Pfam" id="PF03108">
    <property type="entry name" value="DBD_Tnp_Mut"/>
    <property type="match status" value="1"/>
</dbReference>